<name>A0A6N2SMK9_9FIRM</name>
<dbReference type="Gene3D" id="3.40.800.10">
    <property type="entry name" value="Ureohydrolase domain"/>
    <property type="match status" value="1"/>
</dbReference>
<reference evidence="2" key="1">
    <citation type="submission" date="2019-11" db="EMBL/GenBank/DDBJ databases">
        <authorList>
            <person name="Feng L."/>
        </authorList>
    </citation>
    <scope>NUCLEOTIDE SEQUENCE</scope>
    <source>
        <strain evidence="2">AcaccaeLFYP115</strain>
    </source>
</reference>
<evidence type="ECO:0000256" key="1">
    <source>
        <dbReference type="PROSITE-ProRule" id="PRU00742"/>
    </source>
</evidence>
<protein>
    <submittedName>
        <fullName evidence="2">Arginase family protein</fullName>
    </submittedName>
</protein>
<dbReference type="AlphaFoldDB" id="A0A6N2SMK9"/>
<dbReference type="GO" id="GO:0008783">
    <property type="term" value="F:agmatinase activity"/>
    <property type="evidence" value="ECO:0007669"/>
    <property type="project" value="TreeGrafter"/>
</dbReference>
<dbReference type="SUPFAM" id="SSF52768">
    <property type="entry name" value="Arginase/deacetylase"/>
    <property type="match status" value="1"/>
</dbReference>
<organism evidence="2">
    <name type="scientific">Anaerostipes caccae</name>
    <dbReference type="NCBI Taxonomy" id="105841"/>
    <lineage>
        <taxon>Bacteria</taxon>
        <taxon>Bacillati</taxon>
        <taxon>Bacillota</taxon>
        <taxon>Clostridia</taxon>
        <taxon>Lachnospirales</taxon>
        <taxon>Lachnospiraceae</taxon>
        <taxon>Anaerostipes</taxon>
    </lineage>
</organism>
<dbReference type="EMBL" id="CACRSQ010000003">
    <property type="protein sequence ID" value="VYS93331.1"/>
    <property type="molecule type" value="Genomic_DNA"/>
</dbReference>
<comment type="similarity">
    <text evidence="1">Belongs to the arginase family.</text>
</comment>
<dbReference type="Pfam" id="PF00491">
    <property type="entry name" value="Arginase"/>
    <property type="match status" value="1"/>
</dbReference>
<evidence type="ECO:0000313" key="2">
    <source>
        <dbReference type="EMBL" id="VYS93331.1"/>
    </source>
</evidence>
<dbReference type="GO" id="GO:0046872">
    <property type="term" value="F:metal ion binding"/>
    <property type="evidence" value="ECO:0007669"/>
    <property type="project" value="InterPro"/>
</dbReference>
<gene>
    <name evidence="2" type="ORF">ACLFYP115_00987</name>
</gene>
<dbReference type="InterPro" id="IPR023696">
    <property type="entry name" value="Ureohydrolase_dom_sf"/>
</dbReference>
<dbReference type="PANTHER" id="PTHR11358:SF41">
    <property type="entry name" value="ARGINASE"/>
    <property type="match status" value="1"/>
</dbReference>
<dbReference type="PROSITE" id="PS51409">
    <property type="entry name" value="ARGINASE_2"/>
    <property type="match status" value="1"/>
</dbReference>
<dbReference type="InterPro" id="IPR006035">
    <property type="entry name" value="Ureohydrolase"/>
</dbReference>
<proteinExistence type="inferred from homology"/>
<dbReference type="PANTHER" id="PTHR11358">
    <property type="entry name" value="ARGINASE/AGMATINASE"/>
    <property type="match status" value="1"/>
</dbReference>
<sequence>MQQMITVLDFDDLYDKEEFYQSAPHQRINLREVPGTNGYCEDTAAETIRERIRAGKPSHIYFLGSGNYHYVSFLLQKEICRDFTLVLFDCHTDLQKPLFPELLSCGCWVRRAMDEMEHLKKVILIGTSAAYLREVEPRYRNHMAAVPEEEAVSPDFDWKTWLQREIRTDVYLSLDKDVLSLSELSTNWDQGSMTTGQVCRICTMIAQDRNILGADICGEYQGGLLSGRREIMQSDRVNKEVLECLDGMMPLPDDPQR</sequence>
<accession>A0A6N2SMK9</accession>
<dbReference type="GO" id="GO:0033389">
    <property type="term" value="P:putrescine biosynthetic process from arginine, via agmatine"/>
    <property type="evidence" value="ECO:0007669"/>
    <property type="project" value="TreeGrafter"/>
</dbReference>